<name>A0A7W9YW72_9HYPH</name>
<feature type="transmembrane region" description="Helical" evidence="7">
    <location>
        <begin position="84"/>
        <end position="102"/>
    </location>
</feature>
<evidence type="ECO:0000256" key="4">
    <source>
        <dbReference type="ARBA" id="ARBA00022692"/>
    </source>
</evidence>
<keyword evidence="4 7" id="KW-0812">Transmembrane</keyword>
<gene>
    <name evidence="8" type="ORF">HNQ75_000714</name>
</gene>
<feature type="transmembrane region" description="Helical" evidence="7">
    <location>
        <begin position="48"/>
        <end position="64"/>
    </location>
</feature>
<comment type="subcellular location">
    <subcellularLocation>
        <location evidence="1">Membrane</location>
        <topology evidence="1">Multi-pass membrane protein</topology>
    </subcellularLocation>
</comment>
<comment type="caution">
    <text evidence="8">The sequence shown here is derived from an EMBL/GenBank/DDBJ whole genome shotgun (WGS) entry which is preliminary data.</text>
</comment>
<dbReference type="InterPro" id="IPR011701">
    <property type="entry name" value="MFS"/>
</dbReference>
<feature type="transmembrane region" description="Helical" evidence="7">
    <location>
        <begin position="222"/>
        <end position="244"/>
    </location>
</feature>
<evidence type="ECO:0000313" key="9">
    <source>
        <dbReference type="Proteomes" id="UP000535501"/>
    </source>
</evidence>
<feature type="transmembrane region" description="Helical" evidence="7">
    <location>
        <begin position="250"/>
        <end position="272"/>
    </location>
</feature>
<dbReference type="PANTHER" id="PTHR12778:SF10">
    <property type="entry name" value="MAJOR FACILITATOR SUPERFAMILY DOMAIN-CONTAINING PROTEIN 3"/>
    <property type="match status" value="1"/>
</dbReference>
<sequence>MATTNQPSPAVLLTGIAALYVAQSVIGGMTWTGLPAVMREAGVSLDRIGLVSLIALPWVLKFLWAPAVERYRLPVAGRNRSGSIVLVGGLVSVLGLISVGMLDASNWTGLFTILIVVAFAASTVDIACDGFAVQSLAQRHHGWANAAQVGGAYLGAALGGGLFLYLVGTSDWRLATWSMAGLVVLLGMPFLFGVVRHMPIEARHHVPSLGHALGRPLLRRGLIVAAIFVLAQKSALGMIGPFLVDKGVELTTVGILNGVGTLLIGSAAALIGGVCVRSWGIRPVLLLALALQAAALSLLAFAGWTDAIPVPVLMGVAIGSTSGIMAFGFVGLYAQFMRWSDPRQAGVDFTLFQSMDALVSLAGGVAAGYLAEALGYGVLFLGASLVALASGPVMMRFADR</sequence>
<reference evidence="8 9" key="1">
    <citation type="submission" date="2020-08" db="EMBL/GenBank/DDBJ databases">
        <title>Genomic Encyclopedia of Type Strains, Phase IV (KMG-IV): sequencing the most valuable type-strain genomes for metagenomic binning, comparative biology and taxonomic classification.</title>
        <authorList>
            <person name="Goeker M."/>
        </authorList>
    </citation>
    <scope>NUCLEOTIDE SEQUENCE [LARGE SCALE GENOMIC DNA]</scope>
    <source>
        <strain evidence="8 9">DSM 102134</strain>
    </source>
</reference>
<dbReference type="EMBL" id="JACHEJ010000001">
    <property type="protein sequence ID" value="MBB6178771.1"/>
    <property type="molecule type" value="Genomic_DNA"/>
</dbReference>
<protein>
    <submittedName>
        <fullName evidence="8">MFS transporter (Putative signal transducer)</fullName>
    </submittedName>
</protein>
<feature type="transmembrane region" description="Helical" evidence="7">
    <location>
        <begin position="284"/>
        <end position="304"/>
    </location>
</feature>
<evidence type="ECO:0000256" key="5">
    <source>
        <dbReference type="ARBA" id="ARBA00022989"/>
    </source>
</evidence>
<feature type="transmembrane region" description="Helical" evidence="7">
    <location>
        <begin position="174"/>
        <end position="195"/>
    </location>
</feature>
<dbReference type="Pfam" id="PF07690">
    <property type="entry name" value="MFS_1"/>
    <property type="match status" value="1"/>
</dbReference>
<evidence type="ECO:0000256" key="7">
    <source>
        <dbReference type="SAM" id="Phobius"/>
    </source>
</evidence>
<accession>A0A7W9YW72</accession>
<proteinExistence type="inferred from homology"/>
<dbReference type="GO" id="GO:0022857">
    <property type="term" value="F:transmembrane transporter activity"/>
    <property type="evidence" value="ECO:0007669"/>
    <property type="project" value="InterPro"/>
</dbReference>
<evidence type="ECO:0000256" key="2">
    <source>
        <dbReference type="ARBA" id="ARBA00008335"/>
    </source>
</evidence>
<dbReference type="RefSeq" id="WP_077546500.1">
    <property type="nucleotide sequence ID" value="NZ_JACHEJ010000001.1"/>
</dbReference>
<feature type="transmembrane region" description="Helical" evidence="7">
    <location>
        <begin position="346"/>
        <end position="367"/>
    </location>
</feature>
<dbReference type="SUPFAM" id="SSF103473">
    <property type="entry name" value="MFS general substrate transporter"/>
    <property type="match status" value="1"/>
</dbReference>
<keyword evidence="5 7" id="KW-1133">Transmembrane helix</keyword>
<evidence type="ECO:0000256" key="3">
    <source>
        <dbReference type="ARBA" id="ARBA00022448"/>
    </source>
</evidence>
<keyword evidence="9" id="KW-1185">Reference proteome</keyword>
<feature type="transmembrane region" description="Helical" evidence="7">
    <location>
        <begin position="149"/>
        <end position="168"/>
    </location>
</feature>
<dbReference type="Proteomes" id="UP000535501">
    <property type="component" value="Unassembled WGS sequence"/>
</dbReference>
<evidence type="ECO:0000313" key="8">
    <source>
        <dbReference type="EMBL" id="MBB6178771.1"/>
    </source>
</evidence>
<dbReference type="PANTHER" id="PTHR12778">
    <property type="entry name" value="SOLUTE CARRIER FAMILY 33 ACETYL-COA TRANSPORTER -RELATED"/>
    <property type="match status" value="1"/>
</dbReference>
<keyword evidence="6 7" id="KW-0472">Membrane</keyword>
<dbReference type="InterPro" id="IPR036259">
    <property type="entry name" value="MFS_trans_sf"/>
</dbReference>
<feature type="transmembrane region" description="Helical" evidence="7">
    <location>
        <begin position="108"/>
        <end position="128"/>
    </location>
</feature>
<dbReference type="AlphaFoldDB" id="A0A7W9YW72"/>
<feature type="transmembrane region" description="Helical" evidence="7">
    <location>
        <begin position="310"/>
        <end position="334"/>
    </location>
</feature>
<dbReference type="InterPro" id="IPR004752">
    <property type="entry name" value="AmpG_permease/AT-1"/>
</dbReference>
<dbReference type="Gene3D" id="1.20.1250.20">
    <property type="entry name" value="MFS general substrate transporter like domains"/>
    <property type="match status" value="2"/>
</dbReference>
<organism evidence="8 9">
    <name type="scientific">Pseudorhizobium flavum</name>
    <dbReference type="NCBI Taxonomy" id="1335061"/>
    <lineage>
        <taxon>Bacteria</taxon>
        <taxon>Pseudomonadati</taxon>
        <taxon>Pseudomonadota</taxon>
        <taxon>Alphaproteobacteria</taxon>
        <taxon>Hyphomicrobiales</taxon>
        <taxon>Rhizobiaceae</taxon>
        <taxon>Rhizobium/Agrobacterium group</taxon>
        <taxon>Pseudorhizobium</taxon>
    </lineage>
</organism>
<evidence type="ECO:0000256" key="1">
    <source>
        <dbReference type="ARBA" id="ARBA00004141"/>
    </source>
</evidence>
<dbReference type="GO" id="GO:0016020">
    <property type="term" value="C:membrane"/>
    <property type="evidence" value="ECO:0007669"/>
    <property type="project" value="UniProtKB-SubCell"/>
</dbReference>
<feature type="transmembrane region" description="Helical" evidence="7">
    <location>
        <begin position="373"/>
        <end position="395"/>
    </location>
</feature>
<keyword evidence="3" id="KW-0813">Transport</keyword>
<evidence type="ECO:0000256" key="6">
    <source>
        <dbReference type="ARBA" id="ARBA00023136"/>
    </source>
</evidence>
<comment type="similarity">
    <text evidence="2">Belongs to the major facilitator superfamily.</text>
</comment>